<evidence type="ECO:0000256" key="2">
    <source>
        <dbReference type="ARBA" id="ARBA00009142"/>
    </source>
</evidence>
<gene>
    <name evidence="9" type="ORF">ABOZ73_14010</name>
</gene>
<dbReference type="Pfam" id="PF01925">
    <property type="entry name" value="TauE"/>
    <property type="match status" value="1"/>
</dbReference>
<sequence length="263" mass="27142">MIDMAPEAIALLCLAATLAGFIDAIAGGGGLITVPALLAAGVSPVAAIATNKVQGSVGTASATWSFWRAGKINFAVLKWPLTLTLVGAAAGAYAITLVDARWLMVLLPVLLVGIALYFLFGPRASDEDAHARLTPLAYAFVACGIGFYDGFFGPGTGSFFALSLVSLMGMGLTRATANTKALNLMSNVVSVVVLAAAGHVLWLLGGMMAVGQFIGGRLGSHAAMRFGPRLIRPLLVVICLGMVVKLLADPANPLRMMIQGWLG</sequence>
<feature type="transmembrane region" description="Helical" evidence="8">
    <location>
        <begin position="188"/>
        <end position="210"/>
    </location>
</feature>
<name>A0AB39KQB8_9CAUL</name>
<dbReference type="InterPro" id="IPR002781">
    <property type="entry name" value="TM_pro_TauE-like"/>
</dbReference>
<feature type="transmembrane region" description="Helical" evidence="8">
    <location>
        <begin position="133"/>
        <end position="151"/>
    </location>
</feature>
<feature type="transmembrane region" description="Helical" evidence="8">
    <location>
        <begin position="74"/>
        <end position="96"/>
    </location>
</feature>
<evidence type="ECO:0000256" key="7">
    <source>
        <dbReference type="ARBA" id="ARBA00023136"/>
    </source>
</evidence>
<dbReference type="EMBL" id="CP158375">
    <property type="protein sequence ID" value="XDO95900.1"/>
    <property type="molecule type" value="Genomic_DNA"/>
</dbReference>
<accession>A0AB39KQB8</accession>
<comment type="subcellular location">
    <subcellularLocation>
        <location evidence="1 8">Cell membrane</location>
        <topology evidence="1 8">Multi-pass membrane protein</topology>
    </subcellularLocation>
</comment>
<keyword evidence="4 8" id="KW-1003">Cell membrane</keyword>
<keyword evidence="7 8" id="KW-0472">Membrane</keyword>
<evidence type="ECO:0000256" key="1">
    <source>
        <dbReference type="ARBA" id="ARBA00004651"/>
    </source>
</evidence>
<keyword evidence="5 8" id="KW-0812">Transmembrane</keyword>
<evidence type="ECO:0000256" key="6">
    <source>
        <dbReference type="ARBA" id="ARBA00022989"/>
    </source>
</evidence>
<evidence type="ECO:0000256" key="4">
    <source>
        <dbReference type="ARBA" id="ARBA00022475"/>
    </source>
</evidence>
<evidence type="ECO:0000256" key="5">
    <source>
        <dbReference type="ARBA" id="ARBA00022692"/>
    </source>
</evidence>
<feature type="transmembrane region" description="Helical" evidence="8">
    <location>
        <begin position="230"/>
        <end position="248"/>
    </location>
</feature>
<protein>
    <recommendedName>
        <fullName evidence="8">Probable membrane transporter protein</fullName>
    </recommendedName>
</protein>
<dbReference type="AlphaFoldDB" id="A0AB39KQB8"/>
<dbReference type="InterPro" id="IPR052017">
    <property type="entry name" value="TSUP"/>
</dbReference>
<evidence type="ECO:0000256" key="3">
    <source>
        <dbReference type="ARBA" id="ARBA00022448"/>
    </source>
</evidence>
<dbReference type="PANTHER" id="PTHR30269:SF0">
    <property type="entry name" value="MEMBRANE TRANSPORTER PROTEIN YFCA-RELATED"/>
    <property type="match status" value="1"/>
</dbReference>
<keyword evidence="6 8" id="KW-1133">Transmembrane helix</keyword>
<keyword evidence="3" id="KW-0813">Transport</keyword>
<dbReference type="GO" id="GO:0005886">
    <property type="term" value="C:plasma membrane"/>
    <property type="evidence" value="ECO:0007669"/>
    <property type="project" value="UniProtKB-SubCell"/>
</dbReference>
<comment type="similarity">
    <text evidence="2 8">Belongs to the 4-toluene sulfonate uptake permease (TSUP) (TC 2.A.102) family.</text>
</comment>
<evidence type="ECO:0000313" key="9">
    <source>
        <dbReference type="EMBL" id="XDO95900.1"/>
    </source>
</evidence>
<proteinExistence type="inferred from homology"/>
<dbReference type="PANTHER" id="PTHR30269">
    <property type="entry name" value="TRANSMEMBRANE PROTEIN YFCA"/>
    <property type="match status" value="1"/>
</dbReference>
<dbReference type="RefSeq" id="WP_369058752.1">
    <property type="nucleotide sequence ID" value="NZ_CP158375.1"/>
</dbReference>
<organism evidence="9">
    <name type="scientific">Caulobacter sp. 73W</name>
    <dbReference type="NCBI Taxonomy" id="3161137"/>
    <lineage>
        <taxon>Bacteria</taxon>
        <taxon>Pseudomonadati</taxon>
        <taxon>Pseudomonadota</taxon>
        <taxon>Alphaproteobacteria</taxon>
        <taxon>Caulobacterales</taxon>
        <taxon>Caulobacteraceae</taxon>
        <taxon>Caulobacter</taxon>
    </lineage>
</organism>
<reference evidence="9" key="1">
    <citation type="submission" date="2024-06" db="EMBL/GenBank/DDBJ databases">
        <title>Caulobacter inopinatus, sp. nov.</title>
        <authorList>
            <person name="Donachie S.P."/>
        </authorList>
    </citation>
    <scope>NUCLEOTIDE SEQUENCE</scope>
    <source>
        <strain evidence="9">73W</strain>
    </source>
</reference>
<feature type="transmembrane region" description="Helical" evidence="8">
    <location>
        <begin position="102"/>
        <end position="121"/>
    </location>
</feature>
<evidence type="ECO:0000256" key="8">
    <source>
        <dbReference type="RuleBase" id="RU363041"/>
    </source>
</evidence>